<feature type="non-terminal residue" evidence="5">
    <location>
        <position position="128"/>
    </location>
</feature>
<dbReference type="Pfam" id="PF01510">
    <property type="entry name" value="Amidase_2"/>
    <property type="match status" value="1"/>
</dbReference>
<dbReference type="GO" id="GO:0008270">
    <property type="term" value="F:zinc ion binding"/>
    <property type="evidence" value="ECO:0007669"/>
    <property type="project" value="InterPro"/>
</dbReference>
<dbReference type="EMBL" id="BPLR01012871">
    <property type="protein sequence ID" value="GIY57238.1"/>
    <property type="molecule type" value="Genomic_DNA"/>
</dbReference>
<dbReference type="InterPro" id="IPR006619">
    <property type="entry name" value="PGRP_domain_met/bac"/>
</dbReference>
<proteinExistence type="inferred from homology"/>
<evidence type="ECO:0000256" key="2">
    <source>
        <dbReference type="SAM" id="SignalP"/>
    </source>
</evidence>
<organism evidence="5 6">
    <name type="scientific">Caerostris extrusa</name>
    <name type="common">Bark spider</name>
    <name type="synonym">Caerostris bankana</name>
    <dbReference type="NCBI Taxonomy" id="172846"/>
    <lineage>
        <taxon>Eukaryota</taxon>
        <taxon>Metazoa</taxon>
        <taxon>Ecdysozoa</taxon>
        <taxon>Arthropoda</taxon>
        <taxon>Chelicerata</taxon>
        <taxon>Arachnida</taxon>
        <taxon>Araneae</taxon>
        <taxon>Araneomorphae</taxon>
        <taxon>Entelegynae</taxon>
        <taxon>Araneoidea</taxon>
        <taxon>Araneidae</taxon>
        <taxon>Caerostris</taxon>
    </lineage>
</organism>
<evidence type="ECO:0000256" key="1">
    <source>
        <dbReference type="ARBA" id="ARBA00007553"/>
    </source>
</evidence>
<dbReference type="InterPro" id="IPR002502">
    <property type="entry name" value="Amidase_domain"/>
</dbReference>
<name>A0AAV4UHK1_CAEEX</name>
<keyword evidence="2" id="KW-0732">Signal</keyword>
<dbReference type="PROSITE" id="PS51257">
    <property type="entry name" value="PROKAR_LIPOPROTEIN"/>
    <property type="match status" value="1"/>
</dbReference>
<gene>
    <name evidence="5" type="primary">PGRP-1</name>
    <name evidence="5" type="ORF">CEXT_274821</name>
</gene>
<dbReference type="Proteomes" id="UP001054945">
    <property type="component" value="Unassembled WGS sequence"/>
</dbReference>
<dbReference type="AlphaFoldDB" id="A0AAV4UHK1"/>
<comment type="similarity">
    <text evidence="1">Belongs to the N-acetylmuramoyl-L-alanine amidase 2 family.</text>
</comment>
<protein>
    <submittedName>
        <fullName evidence="5">Peptidoglycan-recognition protein 1</fullName>
    </submittedName>
</protein>
<feature type="domain" description="Peptidoglycan recognition protein family" evidence="4">
    <location>
        <begin position="19"/>
        <end position="128"/>
    </location>
</feature>
<evidence type="ECO:0000259" key="4">
    <source>
        <dbReference type="SMART" id="SM00701"/>
    </source>
</evidence>
<dbReference type="InterPro" id="IPR015510">
    <property type="entry name" value="PGRP"/>
</dbReference>
<dbReference type="Gene3D" id="3.40.80.10">
    <property type="entry name" value="Peptidoglycan recognition protein-like"/>
    <property type="match status" value="1"/>
</dbReference>
<comment type="caution">
    <text evidence="5">The sequence shown here is derived from an EMBL/GenBank/DDBJ whole genome shotgun (WGS) entry which is preliminary data.</text>
</comment>
<dbReference type="GO" id="GO:0008745">
    <property type="term" value="F:N-acetylmuramoyl-L-alanine amidase activity"/>
    <property type="evidence" value="ECO:0007669"/>
    <property type="project" value="InterPro"/>
</dbReference>
<feature type="domain" description="N-acetylmuramoyl-L-alanine amidase" evidence="3">
    <location>
        <begin position="21"/>
        <end position="128"/>
    </location>
</feature>
<feature type="chain" id="PRO_5043741626" evidence="2">
    <location>
        <begin position="25"/>
        <end position="128"/>
    </location>
</feature>
<dbReference type="SMART" id="SM00701">
    <property type="entry name" value="PGRP"/>
    <property type="match status" value="1"/>
</dbReference>
<sequence length="128" mass="14292">MIYREENKIFAFVNLLLLLALTAACSNVEIVSHTVTAECLSKESCANIMRSMQNHHMKLGWGDIGYNFVIGGDGRVYEGVGWTREGIHTYGWNKKSYGIAFIGNFMKAKPNDKMLKAARSLIVCGVQK</sequence>
<dbReference type="PANTHER" id="PTHR11022:SF74">
    <property type="entry name" value="PEPTIDOGLYCAN-RECOGNITION PROTEIN SA"/>
    <property type="match status" value="1"/>
</dbReference>
<dbReference type="InterPro" id="IPR036505">
    <property type="entry name" value="Amidase/PGRP_sf"/>
</dbReference>
<evidence type="ECO:0000313" key="6">
    <source>
        <dbReference type="Proteomes" id="UP001054945"/>
    </source>
</evidence>
<evidence type="ECO:0000313" key="5">
    <source>
        <dbReference type="EMBL" id="GIY57238.1"/>
    </source>
</evidence>
<dbReference type="SMART" id="SM00644">
    <property type="entry name" value="Ami_2"/>
    <property type="match status" value="1"/>
</dbReference>
<dbReference type="PANTHER" id="PTHR11022">
    <property type="entry name" value="PEPTIDOGLYCAN RECOGNITION PROTEIN"/>
    <property type="match status" value="1"/>
</dbReference>
<dbReference type="GO" id="GO:0009253">
    <property type="term" value="P:peptidoglycan catabolic process"/>
    <property type="evidence" value="ECO:0007669"/>
    <property type="project" value="InterPro"/>
</dbReference>
<accession>A0AAV4UHK1</accession>
<dbReference type="SUPFAM" id="SSF55846">
    <property type="entry name" value="N-acetylmuramoyl-L-alanine amidase-like"/>
    <property type="match status" value="1"/>
</dbReference>
<feature type="signal peptide" evidence="2">
    <location>
        <begin position="1"/>
        <end position="24"/>
    </location>
</feature>
<dbReference type="CDD" id="cd06583">
    <property type="entry name" value="PGRP"/>
    <property type="match status" value="1"/>
</dbReference>
<reference evidence="5 6" key="1">
    <citation type="submission" date="2021-06" db="EMBL/GenBank/DDBJ databases">
        <title>Caerostris extrusa draft genome.</title>
        <authorList>
            <person name="Kono N."/>
            <person name="Arakawa K."/>
        </authorList>
    </citation>
    <scope>NUCLEOTIDE SEQUENCE [LARGE SCALE GENOMIC DNA]</scope>
</reference>
<evidence type="ECO:0000259" key="3">
    <source>
        <dbReference type="SMART" id="SM00644"/>
    </source>
</evidence>
<keyword evidence="6" id="KW-1185">Reference proteome</keyword>